<name>A0ABN9FU62_9NEOB</name>
<sequence>MAVIRTQVWGDQDAGMGYGGDQDAGMGYGSDEDAGMGYGVIRMLVWGMG</sequence>
<proteinExistence type="predicted"/>
<keyword evidence="2" id="KW-1185">Reference proteome</keyword>
<organism evidence="1 2">
    <name type="scientific">Staurois parvus</name>
    <dbReference type="NCBI Taxonomy" id="386267"/>
    <lineage>
        <taxon>Eukaryota</taxon>
        <taxon>Metazoa</taxon>
        <taxon>Chordata</taxon>
        <taxon>Craniata</taxon>
        <taxon>Vertebrata</taxon>
        <taxon>Euteleostomi</taxon>
        <taxon>Amphibia</taxon>
        <taxon>Batrachia</taxon>
        <taxon>Anura</taxon>
        <taxon>Neobatrachia</taxon>
        <taxon>Ranoidea</taxon>
        <taxon>Ranidae</taxon>
        <taxon>Staurois</taxon>
    </lineage>
</organism>
<protein>
    <submittedName>
        <fullName evidence="1">Uncharacterized protein</fullName>
    </submittedName>
</protein>
<accession>A0ABN9FU62</accession>
<gene>
    <name evidence="1" type="ORF">SPARVUS_LOCUS12785605</name>
</gene>
<evidence type="ECO:0000313" key="1">
    <source>
        <dbReference type="EMBL" id="CAI9600554.1"/>
    </source>
</evidence>
<reference evidence="1" key="1">
    <citation type="submission" date="2023-05" db="EMBL/GenBank/DDBJ databases">
        <authorList>
            <person name="Stuckert A."/>
        </authorList>
    </citation>
    <scope>NUCLEOTIDE SEQUENCE</scope>
</reference>
<comment type="caution">
    <text evidence="1">The sequence shown here is derived from an EMBL/GenBank/DDBJ whole genome shotgun (WGS) entry which is preliminary data.</text>
</comment>
<evidence type="ECO:0000313" key="2">
    <source>
        <dbReference type="Proteomes" id="UP001162483"/>
    </source>
</evidence>
<dbReference type="Proteomes" id="UP001162483">
    <property type="component" value="Unassembled WGS sequence"/>
</dbReference>
<dbReference type="EMBL" id="CATNWA010017441">
    <property type="protein sequence ID" value="CAI9600554.1"/>
    <property type="molecule type" value="Genomic_DNA"/>
</dbReference>